<reference evidence="2 3" key="1">
    <citation type="submission" date="2019-07" db="EMBL/GenBank/DDBJ databases">
        <title>Chromosome genome assembly for large yellow croaker.</title>
        <authorList>
            <person name="Xiao S."/>
        </authorList>
    </citation>
    <scope>NUCLEOTIDE SEQUENCE [LARGE SCALE GENOMIC DNA]</scope>
    <source>
        <strain evidence="2">JMULYC20181020</strain>
        <tissue evidence="2">Muscle</tissue>
    </source>
</reference>
<dbReference type="Proteomes" id="UP000424527">
    <property type="component" value="Unassembled WGS sequence"/>
</dbReference>
<dbReference type="SUPFAM" id="SSF48371">
    <property type="entry name" value="ARM repeat"/>
    <property type="match status" value="1"/>
</dbReference>
<dbReference type="InterPro" id="IPR016024">
    <property type="entry name" value="ARM-type_fold"/>
</dbReference>
<evidence type="ECO:0000313" key="3">
    <source>
        <dbReference type="Proteomes" id="UP000424527"/>
    </source>
</evidence>
<keyword evidence="3" id="KW-1185">Reference proteome</keyword>
<name>A0A6G0ITH6_LARCR</name>
<evidence type="ECO:0000256" key="1">
    <source>
        <dbReference type="SAM" id="MobiDB-lite"/>
    </source>
</evidence>
<feature type="compositionally biased region" description="Low complexity" evidence="1">
    <location>
        <begin position="85"/>
        <end position="96"/>
    </location>
</feature>
<feature type="region of interest" description="Disordered" evidence="1">
    <location>
        <begin position="560"/>
        <end position="606"/>
    </location>
</feature>
<evidence type="ECO:0000313" key="2">
    <source>
        <dbReference type="EMBL" id="KAE8294552.1"/>
    </source>
</evidence>
<accession>A0A6G0ITH6</accession>
<protein>
    <submittedName>
        <fullName evidence="2">Ubiquitin carboxyl-terminal hydrolase 24</fullName>
    </submittedName>
</protein>
<comment type="caution">
    <text evidence="2">The sequence shown here is derived from an EMBL/GenBank/DDBJ whole genome shotgun (WGS) entry which is preliminary data.</text>
</comment>
<organism evidence="2 3">
    <name type="scientific">Larimichthys crocea</name>
    <name type="common">Large yellow croaker</name>
    <name type="synonym">Pseudosciaena crocea</name>
    <dbReference type="NCBI Taxonomy" id="215358"/>
    <lineage>
        <taxon>Eukaryota</taxon>
        <taxon>Metazoa</taxon>
        <taxon>Chordata</taxon>
        <taxon>Craniata</taxon>
        <taxon>Vertebrata</taxon>
        <taxon>Euteleostomi</taxon>
        <taxon>Actinopterygii</taxon>
        <taxon>Neopterygii</taxon>
        <taxon>Teleostei</taxon>
        <taxon>Neoteleostei</taxon>
        <taxon>Acanthomorphata</taxon>
        <taxon>Eupercaria</taxon>
        <taxon>Sciaenidae</taxon>
        <taxon>Larimichthys</taxon>
    </lineage>
</organism>
<sequence length="606" mass="68347">MNSSELLFTAVRHMPDTITPSLRIDVAAPADAVYDQSNPYPDVRRRYWNAYMLFYQKISDQNSPVLPKKSRVSIMRQEAEDLTLSAPSSPDVSPQSSPRPPRANNDRLTLLTRLVRKGEKKGLFVEKMPASIYQMVRDENLKFMRNRDVYNSDYFNFALSLASVNATKLKHPDYQPMAKESLQLAVHFLLPHLPAHQKEAPGGHRGEGREITRVCLLECSVREVRVVVASILEKTLESALHFGDPGLDNLTDALLSLLDKDVPENVKNCAQYFSLFSNFAQRGCGPCQLLLKHSAYRRMLIFLLGPNRQNNQNRRWSPAQAREFLHLHSTLALITLHSDLSPQRTQAPGGFKLRLSGVTSSNPLLPLHADILASLFTPEGQPYLLEVMFAMRELSGPLSLLIEMVTYSSYCNEPFSLGVLQLLKTQLETAPPHELKNVFQMLQELLVMEDPLQAQRLKYAFESEKGLLALMHQSNNVDSRRCYQCVKFLVTLAQKCAPAKDYFKDLSGHWSWAVQWLQKKMTEHYWTPQSNVSNETSTNKTFQRTISAQDTLAYATALLNEKEQSGSSNGSDGSPANENADRSLRQGSESPMMLGDSKSDLEDVDP</sequence>
<dbReference type="AlphaFoldDB" id="A0A6G0ITH6"/>
<dbReference type="GO" id="GO:0016787">
    <property type="term" value="F:hydrolase activity"/>
    <property type="evidence" value="ECO:0007669"/>
    <property type="project" value="UniProtKB-KW"/>
</dbReference>
<feature type="region of interest" description="Disordered" evidence="1">
    <location>
        <begin position="81"/>
        <end position="105"/>
    </location>
</feature>
<gene>
    <name evidence="2" type="ORF">D5F01_LYC07506</name>
</gene>
<feature type="compositionally biased region" description="Basic and acidic residues" evidence="1">
    <location>
        <begin position="597"/>
        <end position="606"/>
    </location>
</feature>
<dbReference type="EMBL" id="REGW02000007">
    <property type="protein sequence ID" value="KAE8294552.1"/>
    <property type="molecule type" value="Genomic_DNA"/>
</dbReference>
<feature type="compositionally biased region" description="Polar residues" evidence="1">
    <location>
        <begin position="565"/>
        <end position="577"/>
    </location>
</feature>
<proteinExistence type="predicted"/>
<keyword evidence="2" id="KW-0378">Hydrolase</keyword>